<dbReference type="Proteomes" id="UP001172155">
    <property type="component" value="Unassembled WGS sequence"/>
</dbReference>
<feature type="non-terminal residue" evidence="1">
    <location>
        <position position="1"/>
    </location>
</feature>
<evidence type="ECO:0000313" key="2">
    <source>
        <dbReference type="Proteomes" id="UP001172155"/>
    </source>
</evidence>
<reference evidence="1" key="1">
    <citation type="submission" date="2023-06" db="EMBL/GenBank/DDBJ databases">
        <title>Genome-scale phylogeny and comparative genomics of the fungal order Sordariales.</title>
        <authorList>
            <consortium name="Lawrence Berkeley National Laboratory"/>
            <person name="Hensen N."/>
            <person name="Bonometti L."/>
            <person name="Westerberg I."/>
            <person name="Brannstrom I.O."/>
            <person name="Guillou S."/>
            <person name="Cros-Aarteil S."/>
            <person name="Calhoun S."/>
            <person name="Haridas S."/>
            <person name="Kuo A."/>
            <person name="Mondo S."/>
            <person name="Pangilinan J."/>
            <person name="Riley R."/>
            <person name="LaButti K."/>
            <person name="Andreopoulos B."/>
            <person name="Lipzen A."/>
            <person name="Chen C."/>
            <person name="Yanf M."/>
            <person name="Daum C."/>
            <person name="Ng V."/>
            <person name="Clum A."/>
            <person name="Steindorff A."/>
            <person name="Ohm R."/>
            <person name="Martin F."/>
            <person name="Silar P."/>
            <person name="Natvig D."/>
            <person name="Lalanne C."/>
            <person name="Gautier V."/>
            <person name="Ament-velasquez S.L."/>
            <person name="Kruys A."/>
            <person name="Hutchinson M.I."/>
            <person name="Powell A.J."/>
            <person name="Barry K."/>
            <person name="Miller A.N."/>
            <person name="Grigoriev I.V."/>
            <person name="Debuchy R."/>
            <person name="Gladieux P."/>
            <person name="Thoren M.H."/>
            <person name="Johannesson H."/>
        </authorList>
    </citation>
    <scope>NUCLEOTIDE SEQUENCE</scope>
    <source>
        <strain evidence="1">SMH3187-1</strain>
    </source>
</reference>
<dbReference type="EMBL" id="JAUKUD010000003">
    <property type="protein sequence ID" value="KAK0750129.1"/>
    <property type="molecule type" value="Genomic_DNA"/>
</dbReference>
<name>A0AA40F314_9PEZI</name>
<protein>
    <submittedName>
        <fullName evidence="1">Uncharacterized protein</fullName>
    </submittedName>
</protein>
<feature type="non-terminal residue" evidence="1">
    <location>
        <position position="164"/>
    </location>
</feature>
<sequence>ITAEGWEADVMVVFLDALHGRYLKILKTVTLELLAKIAVIVDYYTAYEAIHLLYPLWVRHLRAMAFFATGHHNPRKLALWICITWVFSDEPTFVTVVRDAVQHNATEFWAWDLPIPGAVIDRINNRRKELVDKIHSSLQGLAKDLTQGREGCDVACRTMQLGVL</sequence>
<accession>A0AA40F314</accession>
<keyword evidence="2" id="KW-1185">Reference proteome</keyword>
<comment type="caution">
    <text evidence="1">The sequence shown here is derived from an EMBL/GenBank/DDBJ whole genome shotgun (WGS) entry which is preliminary data.</text>
</comment>
<organism evidence="1 2">
    <name type="scientific">Schizothecium vesticola</name>
    <dbReference type="NCBI Taxonomy" id="314040"/>
    <lineage>
        <taxon>Eukaryota</taxon>
        <taxon>Fungi</taxon>
        <taxon>Dikarya</taxon>
        <taxon>Ascomycota</taxon>
        <taxon>Pezizomycotina</taxon>
        <taxon>Sordariomycetes</taxon>
        <taxon>Sordariomycetidae</taxon>
        <taxon>Sordariales</taxon>
        <taxon>Schizotheciaceae</taxon>
        <taxon>Schizothecium</taxon>
    </lineage>
</organism>
<gene>
    <name evidence="1" type="ORF">B0T18DRAFT_309948</name>
</gene>
<dbReference type="AlphaFoldDB" id="A0AA40F314"/>
<proteinExistence type="predicted"/>
<evidence type="ECO:0000313" key="1">
    <source>
        <dbReference type="EMBL" id="KAK0750129.1"/>
    </source>
</evidence>